<keyword evidence="7" id="KW-1185">Reference proteome</keyword>
<keyword evidence="2" id="KW-0520">NAD</keyword>
<evidence type="ECO:0000256" key="1">
    <source>
        <dbReference type="ARBA" id="ARBA00023002"/>
    </source>
</evidence>
<feature type="domain" description="6-phosphogluconate dehydrogenase NADP-binding" evidence="4">
    <location>
        <begin position="3"/>
        <end position="163"/>
    </location>
</feature>
<organism evidence="6 7">
    <name type="scientific">Marinagarivorans cellulosilyticus</name>
    <dbReference type="NCBI Taxonomy" id="2721545"/>
    <lineage>
        <taxon>Bacteria</taxon>
        <taxon>Pseudomonadati</taxon>
        <taxon>Pseudomonadota</taxon>
        <taxon>Gammaproteobacteria</taxon>
        <taxon>Cellvibrionales</taxon>
        <taxon>Cellvibrionaceae</taxon>
        <taxon>Marinagarivorans</taxon>
    </lineage>
</organism>
<dbReference type="Gene3D" id="1.10.1040.10">
    <property type="entry name" value="N-(1-d-carboxylethyl)-l-norvaline Dehydrogenase, domain 2"/>
    <property type="match status" value="1"/>
</dbReference>
<accession>A0AAN1WEN8</accession>
<dbReference type="InterPro" id="IPR029154">
    <property type="entry name" value="HIBADH-like_NADP-bd"/>
</dbReference>
<sequence>MSNIAFLGLGNMGVRMCQHLLDAGHQVVVWNRTAARAKPLLSLGATMALTPKLAVANADVVFSMLRDDAASSEVWLHKQQGALMALKAEALAVECSTVSVGHFDKLVNRFEAYGRDIICAPVAGSLPQAEQKKLIFLVGASQAQLMRIQPLLNVMGAVVHHVGEGSSGVVLKLMVNSLLGVQVSLLAELLGFCEKFDVNPRKAMDILAQLPVVSPALASAAQGMLAKNFAPNFPIDLVAKDFKLLLADAGQAIKLPVTKSTGAVFTACCEKGGGDNITGVYKCYM</sequence>
<dbReference type="InterPro" id="IPR051265">
    <property type="entry name" value="HIBADH-related_NP60_sf"/>
</dbReference>
<dbReference type="InterPro" id="IPR015815">
    <property type="entry name" value="HIBADH-related"/>
</dbReference>
<dbReference type="Pfam" id="PF14833">
    <property type="entry name" value="NAD_binding_11"/>
    <property type="match status" value="1"/>
</dbReference>
<dbReference type="EC" id="1.1.1.31" evidence="6"/>
<dbReference type="Gene3D" id="3.40.50.720">
    <property type="entry name" value="NAD(P)-binding Rossmann-like Domain"/>
    <property type="match status" value="1"/>
</dbReference>
<dbReference type="InterPro" id="IPR006115">
    <property type="entry name" value="6PGDH_NADP-bd"/>
</dbReference>
<feature type="domain" description="3-hydroxyisobutyrate dehydrogenase-like NAD-binding" evidence="5">
    <location>
        <begin position="167"/>
        <end position="276"/>
    </location>
</feature>
<evidence type="ECO:0000313" key="7">
    <source>
        <dbReference type="Proteomes" id="UP001320119"/>
    </source>
</evidence>
<proteinExistence type="predicted"/>
<dbReference type="InterPro" id="IPR013328">
    <property type="entry name" value="6PGD_dom2"/>
</dbReference>
<dbReference type="AlphaFoldDB" id="A0AAN1WEN8"/>
<dbReference type="Proteomes" id="UP001320119">
    <property type="component" value="Chromosome"/>
</dbReference>
<dbReference type="PANTHER" id="PTHR43580">
    <property type="entry name" value="OXIDOREDUCTASE GLYR1-RELATED"/>
    <property type="match status" value="1"/>
</dbReference>
<name>A0AAN1WEN8_9GAMM</name>
<keyword evidence="1 6" id="KW-0560">Oxidoreductase</keyword>
<evidence type="ECO:0000256" key="3">
    <source>
        <dbReference type="PIRSR" id="PIRSR000103-1"/>
    </source>
</evidence>
<dbReference type="EMBL" id="AP023086">
    <property type="protein sequence ID" value="BCD96201.1"/>
    <property type="molecule type" value="Genomic_DNA"/>
</dbReference>
<dbReference type="GO" id="GO:0050661">
    <property type="term" value="F:NADP binding"/>
    <property type="evidence" value="ECO:0007669"/>
    <property type="project" value="InterPro"/>
</dbReference>
<dbReference type="SUPFAM" id="SSF51735">
    <property type="entry name" value="NAD(P)-binding Rossmann-fold domains"/>
    <property type="match status" value="1"/>
</dbReference>
<evidence type="ECO:0000259" key="5">
    <source>
        <dbReference type="Pfam" id="PF14833"/>
    </source>
</evidence>
<dbReference type="GO" id="GO:0051287">
    <property type="term" value="F:NAD binding"/>
    <property type="evidence" value="ECO:0007669"/>
    <property type="project" value="InterPro"/>
</dbReference>
<dbReference type="InterPro" id="IPR008927">
    <property type="entry name" value="6-PGluconate_DH-like_C_sf"/>
</dbReference>
<evidence type="ECO:0000313" key="6">
    <source>
        <dbReference type="EMBL" id="BCD96201.1"/>
    </source>
</evidence>
<evidence type="ECO:0000259" key="4">
    <source>
        <dbReference type="Pfam" id="PF03446"/>
    </source>
</evidence>
<reference evidence="6 7" key="1">
    <citation type="journal article" date="2022" name="IScience">
        <title>An ultrasensitive nanofiber-based assay for enzymatic hydrolysis and deep-sea microbial degradation of cellulose.</title>
        <authorList>
            <person name="Tsudome M."/>
            <person name="Tachioka M."/>
            <person name="Miyazaki M."/>
            <person name="Uchimura K."/>
            <person name="Tsuda M."/>
            <person name="Takaki Y."/>
            <person name="Deguchi S."/>
        </authorList>
    </citation>
    <scope>NUCLEOTIDE SEQUENCE [LARGE SCALE GENOMIC DNA]</scope>
    <source>
        <strain evidence="6 7">GE09</strain>
    </source>
</reference>
<evidence type="ECO:0000256" key="2">
    <source>
        <dbReference type="ARBA" id="ARBA00023027"/>
    </source>
</evidence>
<protein>
    <submittedName>
        <fullName evidence="6">3-hydroxyisobutyrate dehydrogenase</fullName>
        <ecNumber evidence="6">1.1.1.31</ecNumber>
    </submittedName>
</protein>
<dbReference type="PIRSF" id="PIRSF000103">
    <property type="entry name" value="HIBADH"/>
    <property type="match status" value="1"/>
</dbReference>
<dbReference type="SUPFAM" id="SSF48179">
    <property type="entry name" value="6-phosphogluconate dehydrogenase C-terminal domain-like"/>
    <property type="match status" value="1"/>
</dbReference>
<dbReference type="Pfam" id="PF03446">
    <property type="entry name" value="NAD_binding_2"/>
    <property type="match status" value="1"/>
</dbReference>
<dbReference type="InterPro" id="IPR036291">
    <property type="entry name" value="NAD(P)-bd_dom_sf"/>
</dbReference>
<dbReference type="PANTHER" id="PTHR43580:SF2">
    <property type="entry name" value="CYTOKINE-LIKE NUCLEAR FACTOR N-PAC"/>
    <property type="match status" value="1"/>
</dbReference>
<gene>
    <name evidence="6" type="ORF">MARGE09_P0400</name>
</gene>
<dbReference type="KEGG" id="marq:MARGE09_P0400"/>
<dbReference type="GO" id="GO:0008442">
    <property type="term" value="F:3-hydroxyisobutyrate dehydrogenase activity"/>
    <property type="evidence" value="ECO:0007669"/>
    <property type="project" value="UniProtKB-EC"/>
</dbReference>
<feature type="active site" evidence="3">
    <location>
        <position position="172"/>
    </location>
</feature>